<dbReference type="Proteomes" id="UP000241736">
    <property type="component" value="Unassembled WGS sequence"/>
</dbReference>
<feature type="chain" id="PRO_5015140372" evidence="1">
    <location>
        <begin position="22"/>
        <end position="266"/>
    </location>
</feature>
<organism evidence="2 3">
    <name type="scientific">Arenimonas caeni</name>
    <dbReference type="NCBI Taxonomy" id="2058085"/>
    <lineage>
        <taxon>Bacteria</taxon>
        <taxon>Pseudomonadati</taxon>
        <taxon>Pseudomonadota</taxon>
        <taxon>Gammaproteobacteria</taxon>
        <taxon>Lysobacterales</taxon>
        <taxon>Lysobacteraceae</taxon>
        <taxon>Arenimonas</taxon>
    </lineage>
</organism>
<reference evidence="2 3" key="1">
    <citation type="submission" date="2018-03" db="EMBL/GenBank/DDBJ databases">
        <title>Arenimonas caeni sp. nov., isolated from activated sludge.</title>
        <authorList>
            <person name="Liu H."/>
        </authorList>
    </citation>
    <scope>NUCLEOTIDE SEQUENCE [LARGE SCALE GENOMIC DNA]</scope>
    <source>
        <strain evidence="3">z29</strain>
    </source>
</reference>
<keyword evidence="3" id="KW-1185">Reference proteome</keyword>
<dbReference type="RefSeq" id="WP_106991324.1">
    <property type="nucleotide sequence ID" value="NZ_KZ679099.1"/>
</dbReference>
<protein>
    <submittedName>
        <fullName evidence="2">Uncharacterized protein</fullName>
    </submittedName>
</protein>
<dbReference type="OrthoDB" id="6022559at2"/>
<gene>
    <name evidence="2" type="ORF">C6N40_12275</name>
</gene>
<proteinExistence type="predicted"/>
<feature type="signal peptide" evidence="1">
    <location>
        <begin position="1"/>
        <end position="21"/>
    </location>
</feature>
<evidence type="ECO:0000313" key="2">
    <source>
        <dbReference type="EMBL" id="PRH81459.1"/>
    </source>
</evidence>
<accession>A0A2P6M695</accession>
<keyword evidence="1" id="KW-0732">Signal</keyword>
<name>A0A2P6M695_9GAMM</name>
<sequence>MFRSTLFLALAASLAAGAALADDFRSPPVAETLAKARQAELAAARGGVSPAAAPTVEEVGDADSFGRNAKWRGLMSGFAYLSTDCTPAPGDPADPLCVQLSPSPGFTTFTVPDVAAITLPGKSAETFLCHNQTPVVSVRFVNDQPTRQQYRFQLTPSYRIESEVLQGLNDPGTGDPYNGAIEVNLAAIVDTGYLEPGDNVFKLYTQSRGCIAGLVSKNNLTNGYGLTEAQARQFFRKPITIRMTLQGNARMVDSASMTLGLRLTGD</sequence>
<comment type="caution">
    <text evidence="2">The sequence shown here is derived from an EMBL/GenBank/DDBJ whole genome shotgun (WGS) entry which is preliminary data.</text>
</comment>
<evidence type="ECO:0000313" key="3">
    <source>
        <dbReference type="Proteomes" id="UP000241736"/>
    </source>
</evidence>
<dbReference type="AlphaFoldDB" id="A0A2P6M695"/>
<dbReference type="EMBL" id="PVLF01000023">
    <property type="protein sequence ID" value="PRH81459.1"/>
    <property type="molecule type" value="Genomic_DNA"/>
</dbReference>
<evidence type="ECO:0000256" key="1">
    <source>
        <dbReference type="SAM" id="SignalP"/>
    </source>
</evidence>